<dbReference type="GO" id="GO:0008270">
    <property type="term" value="F:zinc ion binding"/>
    <property type="evidence" value="ECO:0007669"/>
    <property type="project" value="UniProtKB-KW"/>
</dbReference>
<dbReference type="InterPro" id="IPR000058">
    <property type="entry name" value="Znf_AN1"/>
</dbReference>
<evidence type="ECO:0000256" key="2">
    <source>
        <dbReference type="ARBA" id="ARBA00022771"/>
    </source>
</evidence>
<proteinExistence type="predicted"/>
<evidence type="ECO:0000259" key="5">
    <source>
        <dbReference type="PROSITE" id="PS51039"/>
    </source>
</evidence>
<accession>A0AAN0JDH4</accession>
<dbReference type="Pfam" id="PF25327">
    <property type="entry name" value="UBL_ZFAND1"/>
    <property type="match status" value="1"/>
</dbReference>
<reference evidence="7" key="1">
    <citation type="journal article" date="2010" name="Nature">
        <title>The Amphimedon queenslandica genome and the evolution of animal complexity.</title>
        <authorList>
            <person name="Srivastava M."/>
            <person name="Simakov O."/>
            <person name="Chapman J."/>
            <person name="Fahey B."/>
            <person name="Gauthier M.E."/>
            <person name="Mitros T."/>
            <person name="Richards G.S."/>
            <person name="Conaco C."/>
            <person name="Dacre M."/>
            <person name="Hellsten U."/>
            <person name="Larroux C."/>
            <person name="Putnam N.H."/>
            <person name="Stanke M."/>
            <person name="Adamska M."/>
            <person name="Darling A."/>
            <person name="Degnan S.M."/>
            <person name="Oakley T.H."/>
            <person name="Plachetzki D.C."/>
            <person name="Zhai Y."/>
            <person name="Adamski M."/>
            <person name="Calcino A."/>
            <person name="Cummins S.F."/>
            <person name="Goodstein D.M."/>
            <person name="Harris C."/>
            <person name="Jackson D.J."/>
            <person name="Leys S.P."/>
            <person name="Shu S."/>
            <person name="Woodcroft B.J."/>
            <person name="Vervoort M."/>
            <person name="Kosik K.S."/>
            <person name="Manning G."/>
            <person name="Degnan B.M."/>
            <person name="Rokhsar D.S."/>
        </authorList>
    </citation>
    <scope>NUCLEOTIDE SEQUENCE [LARGE SCALE GENOMIC DNA]</scope>
</reference>
<evidence type="ECO:0000256" key="3">
    <source>
        <dbReference type="ARBA" id="ARBA00022833"/>
    </source>
</evidence>
<keyword evidence="2 4" id="KW-0863">Zinc-finger</keyword>
<evidence type="ECO:0000256" key="4">
    <source>
        <dbReference type="PROSITE-ProRule" id="PRU00449"/>
    </source>
</evidence>
<dbReference type="RefSeq" id="XP_019855080.1">
    <property type="nucleotide sequence ID" value="XM_019999521.1"/>
</dbReference>
<organism evidence="6 7">
    <name type="scientific">Amphimedon queenslandica</name>
    <name type="common">Sponge</name>
    <dbReference type="NCBI Taxonomy" id="400682"/>
    <lineage>
        <taxon>Eukaryota</taxon>
        <taxon>Metazoa</taxon>
        <taxon>Porifera</taxon>
        <taxon>Demospongiae</taxon>
        <taxon>Heteroscleromorpha</taxon>
        <taxon>Haplosclerida</taxon>
        <taxon>Niphatidae</taxon>
        <taxon>Amphimedon</taxon>
    </lineage>
</organism>
<dbReference type="PROSITE" id="PS51039">
    <property type="entry name" value="ZF_AN1"/>
    <property type="match status" value="2"/>
</dbReference>
<dbReference type="Proteomes" id="UP000007879">
    <property type="component" value="Unassembled WGS sequence"/>
</dbReference>
<dbReference type="InterPro" id="IPR035896">
    <property type="entry name" value="AN1-like_Znf"/>
</dbReference>
<dbReference type="KEGG" id="aqu:105313633"/>
<evidence type="ECO:0000256" key="1">
    <source>
        <dbReference type="ARBA" id="ARBA00022723"/>
    </source>
</evidence>
<evidence type="ECO:0000313" key="6">
    <source>
        <dbReference type="EnsemblMetazoa" id="XP_019855080.1"/>
    </source>
</evidence>
<feature type="domain" description="AN1-type" evidence="5">
    <location>
        <begin position="77"/>
        <end position="126"/>
    </location>
</feature>
<dbReference type="Pfam" id="PF01428">
    <property type="entry name" value="zf-AN1"/>
    <property type="match status" value="2"/>
</dbReference>
<dbReference type="SMART" id="SM00154">
    <property type="entry name" value="ZnF_AN1"/>
    <property type="match status" value="2"/>
</dbReference>
<dbReference type="GO" id="GO:0005737">
    <property type="term" value="C:cytoplasm"/>
    <property type="evidence" value="ECO:0007669"/>
    <property type="project" value="TreeGrafter"/>
</dbReference>
<reference evidence="6" key="2">
    <citation type="submission" date="2024-06" db="UniProtKB">
        <authorList>
            <consortium name="EnsemblMetazoa"/>
        </authorList>
    </citation>
    <scope>IDENTIFICATION</scope>
</reference>
<protein>
    <recommendedName>
        <fullName evidence="5">AN1-type domain-containing protein</fullName>
    </recommendedName>
</protein>
<keyword evidence="1" id="KW-0479">Metal-binding</keyword>
<dbReference type="GeneID" id="105313633"/>
<name>A0AAN0JDH4_AMPQE</name>
<feature type="domain" description="AN1-type" evidence="5">
    <location>
        <begin position="19"/>
        <end position="67"/>
    </location>
</feature>
<keyword evidence="3" id="KW-0862">Zinc</keyword>
<dbReference type="EnsemblMetazoa" id="XM_019999521.1">
    <property type="protein sequence ID" value="XP_019855080.1"/>
    <property type="gene ID" value="LOC105313633"/>
</dbReference>
<keyword evidence="7" id="KW-1185">Reference proteome</keyword>
<dbReference type="InterPro" id="IPR057358">
    <property type="entry name" value="UBL_ZFAND1-like"/>
</dbReference>
<sequence>MGVVVCTLSPTPRPLPMKMDIGSHCSVSSCRKLDFLPFVCDGCKKIFCSDHRSSETHNCISISTSSPAEVCGISKAPKLTVSCSLPHCHHTDSIVEVVCKDCGNVYCLNHRNPVEHNCSSLLIKSKPQSIHHSSSSSTSSSLFQRKPQGPASVTLSAKVALMKLKQKAMPLASTGIPDSEKVFYEITLPKEYGKKNYPVLLSKEWSVGKVVDSISVKFKLQNNNDKVGAKKLVLLNSASDQLSMSAKIGDLVETNYPNGSSLQLEYL</sequence>
<dbReference type="PANTHER" id="PTHR14677:SF37">
    <property type="entry name" value="AN1-TYPE ZINC FINGER PROTEIN 1"/>
    <property type="match status" value="1"/>
</dbReference>
<dbReference type="PANTHER" id="PTHR14677">
    <property type="entry name" value="ARSENITE INDUCUBLE RNA ASSOCIATED PROTEIN AIP-1-RELATED"/>
    <property type="match status" value="1"/>
</dbReference>
<evidence type="ECO:0000313" key="7">
    <source>
        <dbReference type="Proteomes" id="UP000007879"/>
    </source>
</evidence>
<dbReference type="SUPFAM" id="SSF118310">
    <property type="entry name" value="AN1-like Zinc finger"/>
    <property type="match status" value="2"/>
</dbReference>
<dbReference type="AlphaFoldDB" id="A0AAN0JDH4"/>
<dbReference type="Gene3D" id="4.10.1110.10">
    <property type="entry name" value="AN1-like Zinc finger"/>
    <property type="match status" value="2"/>
</dbReference>